<dbReference type="Proteomes" id="UP001303046">
    <property type="component" value="Unassembled WGS sequence"/>
</dbReference>
<comment type="caution">
    <text evidence="2">The sequence shown here is derived from an EMBL/GenBank/DDBJ whole genome shotgun (WGS) entry which is preliminary data.</text>
</comment>
<dbReference type="PANTHER" id="PTHR19446">
    <property type="entry name" value="REVERSE TRANSCRIPTASES"/>
    <property type="match status" value="1"/>
</dbReference>
<evidence type="ECO:0008006" key="4">
    <source>
        <dbReference type="Google" id="ProtNLM"/>
    </source>
</evidence>
<gene>
    <name evidence="2" type="primary">Necator_chrX.g25430</name>
    <name evidence="2" type="ORF">RB195_025264</name>
</gene>
<proteinExistence type="predicted"/>
<evidence type="ECO:0000313" key="3">
    <source>
        <dbReference type="Proteomes" id="UP001303046"/>
    </source>
</evidence>
<dbReference type="EMBL" id="JAVFWL010000006">
    <property type="protein sequence ID" value="KAK6765261.1"/>
    <property type="molecule type" value="Genomic_DNA"/>
</dbReference>
<keyword evidence="1" id="KW-0812">Transmembrane</keyword>
<feature type="transmembrane region" description="Helical" evidence="1">
    <location>
        <begin position="21"/>
        <end position="47"/>
    </location>
</feature>
<sequence length="167" mass="19129">MLIRNRTASGHDRIRPDHLKNLPPVLVNTLAMLFTLYLSECNILILWNTSKTVLLYKNGDPQDIGNYRPIYLLSVVCKLFTRIILNMIENTLDEGQPCERAGFRKEFSTIDHIHTVSKLIEVSRDKMSLCLTFDLKKALIKLKLSYRSSHGGLGQPRCPYSIHKDTS</sequence>
<keyword evidence="3" id="KW-1185">Reference proteome</keyword>
<organism evidence="2 3">
    <name type="scientific">Necator americanus</name>
    <name type="common">Human hookworm</name>
    <dbReference type="NCBI Taxonomy" id="51031"/>
    <lineage>
        <taxon>Eukaryota</taxon>
        <taxon>Metazoa</taxon>
        <taxon>Ecdysozoa</taxon>
        <taxon>Nematoda</taxon>
        <taxon>Chromadorea</taxon>
        <taxon>Rhabditida</taxon>
        <taxon>Rhabditina</taxon>
        <taxon>Rhabditomorpha</taxon>
        <taxon>Strongyloidea</taxon>
        <taxon>Ancylostomatidae</taxon>
        <taxon>Bunostominae</taxon>
        <taxon>Necator</taxon>
    </lineage>
</organism>
<accession>A0ABR1ERJ5</accession>
<reference evidence="2 3" key="1">
    <citation type="submission" date="2023-08" db="EMBL/GenBank/DDBJ databases">
        <title>A Necator americanus chromosomal reference genome.</title>
        <authorList>
            <person name="Ilik V."/>
            <person name="Petrzelkova K.J."/>
            <person name="Pardy F."/>
            <person name="Fuh T."/>
            <person name="Niatou-Singa F.S."/>
            <person name="Gouil Q."/>
            <person name="Baker L."/>
            <person name="Ritchie M.E."/>
            <person name="Jex A.R."/>
            <person name="Gazzola D."/>
            <person name="Li H."/>
            <person name="Toshio Fujiwara R."/>
            <person name="Zhan B."/>
            <person name="Aroian R.V."/>
            <person name="Pafco B."/>
            <person name="Schwarz E.M."/>
        </authorList>
    </citation>
    <scope>NUCLEOTIDE SEQUENCE [LARGE SCALE GENOMIC DNA]</scope>
    <source>
        <strain evidence="2 3">Aroian</strain>
        <tissue evidence="2">Whole animal</tissue>
    </source>
</reference>
<name>A0ABR1ERJ5_NECAM</name>
<keyword evidence="1" id="KW-0472">Membrane</keyword>
<protein>
    <recommendedName>
        <fullName evidence="4">Reverse transcriptase domain-containing protein</fullName>
    </recommendedName>
</protein>
<evidence type="ECO:0000313" key="2">
    <source>
        <dbReference type="EMBL" id="KAK6765261.1"/>
    </source>
</evidence>
<keyword evidence="1" id="KW-1133">Transmembrane helix</keyword>
<evidence type="ECO:0000256" key="1">
    <source>
        <dbReference type="SAM" id="Phobius"/>
    </source>
</evidence>